<dbReference type="AlphaFoldDB" id="A0A165D5Q5"/>
<dbReference type="OrthoDB" id="3239749at2759"/>
<accession>A0A165D5Q5</accession>
<evidence type="ECO:0000313" key="1">
    <source>
        <dbReference type="EMBL" id="KZT04198.1"/>
    </source>
</evidence>
<dbReference type="GeneID" id="63828683"/>
<dbReference type="Proteomes" id="UP000076871">
    <property type="component" value="Unassembled WGS sequence"/>
</dbReference>
<name>A0A165D5Q5_9APHY</name>
<dbReference type="EMBL" id="KV427638">
    <property type="protein sequence ID" value="KZT04198.1"/>
    <property type="molecule type" value="Genomic_DNA"/>
</dbReference>
<dbReference type="RefSeq" id="XP_040761938.1">
    <property type="nucleotide sequence ID" value="XM_040911655.1"/>
</dbReference>
<dbReference type="InParanoid" id="A0A165D5Q5"/>
<sequence length="241" mass="27477">MNFDTDGYWDTSDLEGPAIHAPADIKAIVVNKYRIEWLNISDPTKDFYAKNHMVATVLFAQSQCINNEWYLSARLSMELGPEKVVPDANETLVSGSEYNPGVYTLAMLSRDTPTFSAAHYLTYPLRQGTTIGTLIDKIIDKKMHHFLFLPYTSESRWKGCGDHILHCWAVFFRDGDITSEWSEENFGKTLSEELTQTYILGGASTYARIGRGWWLSHQPLEDIYAPESVFSTADPNFQRRK</sequence>
<keyword evidence="2" id="KW-1185">Reference proteome</keyword>
<protein>
    <submittedName>
        <fullName evidence="1">Uncharacterized protein</fullName>
    </submittedName>
</protein>
<organism evidence="1 2">
    <name type="scientific">Laetiporus sulphureus 93-53</name>
    <dbReference type="NCBI Taxonomy" id="1314785"/>
    <lineage>
        <taxon>Eukaryota</taxon>
        <taxon>Fungi</taxon>
        <taxon>Dikarya</taxon>
        <taxon>Basidiomycota</taxon>
        <taxon>Agaricomycotina</taxon>
        <taxon>Agaricomycetes</taxon>
        <taxon>Polyporales</taxon>
        <taxon>Laetiporus</taxon>
    </lineage>
</organism>
<proteinExistence type="predicted"/>
<evidence type="ECO:0000313" key="2">
    <source>
        <dbReference type="Proteomes" id="UP000076871"/>
    </source>
</evidence>
<reference evidence="1 2" key="1">
    <citation type="journal article" date="2016" name="Mol. Biol. Evol.">
        <title>Comparative Genomics of Early-Diverging Mushroom-Forming Fungi Provides Insights into the Origins of Lignocellulose Decay Capabilities.</title>
        <authorList>
            <person name="Nagy L.G."/>
            <person name="Riley R."/>
            <person name="Tritt A."/>
            <person name="Adam C."/>
            <person name="Daum C."/>
            <person name="Floudas D."/>
            <person name="Sun H."/>
            <person name="Yadav J.S."/>
            <person name="Pangilinan J."/>
            <person name="Larsson K.H."/>
            <person name="Matsuura K."/>
            <person name="Barry K."/>
            <person name="Labutti K."/>
            <person name="Kuo R."/>
            <person name="Ohm R.A."/>
            <person name="Bhattacharya S.S."/>
            <person name="Shirouzu T."/>
            <person name="Yoshinaga Y."/>
            <person name="Martin F.M."/>
            <person name="Grigoriev I.V."/>
            <person name="Hibbett D.S."/>
        </authorList>
    </citation>
    <scope>NUCLEOTIDE SEQUENCE [LARGE SCALE GENOMIC DNA]</scope>
    <source>
        <strain evidence="1 2">93-53</strain>
    </source>
</reference>
<gene>
    <name evidence="1" type="ORF">LAESUDRAFT_751269</name>
</gene>